<accession>A0ACC3TBR9</accession>
<sequence>MVWKIKKNVAKNLVRFAISKSTFQPAIPAPAFAPAAKSGVSSPASHDRADCLVVGAVAIDLTCDLTYGILDKQSTWIHTSNPGAIHRTPGGVGFNVCLAAAYASLSHSPDTTIRMVSAVGPEARDLPAVLNLTSTGSPDLSGVLVVEDGRTAQYIAMHDRKGDLIVACADMALVEQLSPAHIKSEFTRAGKSPYWVGVDANLDRVPLSTAILCARQAGAKVLLEPTSVARAREILELSDVGVTNVLPNPPTVDVMTPNVFELEGLFSHARELGLFERQDWWNVIDAIGATTDLQNSIGWMARESGIMEQIVDKGLVQMAVHLLPFIPNLFVKIGQLGVITVQLVMANQVRGRMVGPGQLSTGPGFVMWRGKPIEGRARTGGGDNNNNVCLIVRHHPAHKVPGDIVSVTGAGDSFAGVLLSELVAADKQGMQNILADVDAMARILDRAQKASVLTLMSRFAISPDIKHLK</sequence>
<reference evidence="2" key="1">
    <citation type="journal article" date="2024" name="Front. Bioeng. Biotechnol.">
        <title>Genome-scale model development and genomic sequencing of the oleaginous clade Lipomyces.</title>
        <authorList>
            <person name="Czajka J.J."/>
            <person name="Han Y."/>
            <person name="Kim J."/>
            <person name="Mondo S.J."/>
            <person name="Hofstad B.A."/>
            <person name="Robles A."/>
            <person name="Haridas S."/>
            <person name="Riley R."/>
            <person name="LaButti K."/>
            <person name="Pangilinan J."/>
            <person name="Andreopoulos W."/>
            <person name="Lipzen A."/>
            <person name="Yan J."/>
            <person name="Wang M."/>
            <person name="Ng V."/>
            <person name="Grigoriev I.V."/>
            <person name="Spatafora J.W."/>
            <person name="Magnuson J.K."/>
            <person name="Baker S.E."/>
            <person name="Pomraning K.R."/>
        </authorList>
    </citation>
    <scope>NUCLEOTIDE SEQUENCE [LARGE SCALE GENOMIC DNA]</scope>
    <source>
        <strain evidence="2">CBS 7786</strain>
    </source>
</reference>
<dbReference type="EMBL" id="MU971335">
    <property type="protein sequence ID" value="KAK9241383.1"/>
    <property type="molecule type" value="Genomic_DNA"/>
</dbReference>
<evidence type="ECO:0000313" key="2">
    <source>
        <dbReference type="Proteomes" id="UP001433508"/>
    </source>
</evidence>
<protein>
    <submittedName>
        <fullName evidence="1">Ribokinase-like protein</fullName>
    </submittedName>
</protein>
<gene>
    <name evidence="1" type="ORF">V1525DRAFT_9311</name>
</gene>
<evidence type="ECO:0000313" key="1">
    <source>
        <dbReference type="EMBL" id="KAK9241383.1"/>
    </source>
</evidence>
<name>A0ACC3TBR9_LIPKO</name>
<organism evidence="1 2">
    <name type="scientific">Lipomyces kononenkoae</name>
    <name type="common">Yeast</name>
    <dbReference type="NCBI Taxonomy" id="34357"/>
    <lineage>
        <taxon>Eukaryota</taxon>
        <taxon>Fungi</taxon>
        <taxon>Dikarya</taxon>
        <taxon>Ascomycota</taxon>
        <taxon>Saccharomycotina</taxon>
        <taxon>Lipomycetes</taxon>
        <taxon>Lipomycetales</taxon>
        <taxon>Lipomycetaceae</taxon>
        <taxon>Lipomyces</taxon>
    </lineage>
</organism>
<keyword evidence="2" id="KW-1185">Reference proteome</keyword>
<proteinExistence type="predicted"/>
<dbReference type="Proteomes" id="UP001433508">
    <property type="component" value="Unassembled WGS sequence"/>
</dbReference>
<comment type="caution">
    <text evidence="1">The sequence shown here is derived from an EMBL/GenBank/DDBJ whole genome shotgun (WGS) entry which is preliminary data.</text>
</comment>